<evidence type="ECO:0000256" key="1">
    <source>
        <dbReference type="ARBA" id="ARBA00006738"/>
    </source>
</evidence>
<organism evidence="3 4">
    <name type="scientific">Rhodobium gokarnense</name>
    <dbReference type="NCBI Taxonomy" id="364296"/>
    <lineage>
        <taxon>Bacteria</taxon>
        <taxon>Pseudomonadati</taxon>
        <taxon>Pseudomonadota</taxon>
        <taxon>Alphaproteobacteria</taxon>
        <taxon>Hyphomicrobiales</taxon>
        <taxon>Rhodobiaceae</taxon>
        <taxon>Rhodobium</taxon>
    </lineage>
</organism>
<keyword evidence="4" id="KW-1185">Reference proteome</keyword>
<evidence type="ECO:0000313" key="3">
    <source>
        <dbReference type="EMBL" id="MCW2310111.1"/>
    </source>
</evidence>
<keyword evidence="3" id="KW-0255">Endonuclease</keyword>
<dbReference type="PANTHER" id="PTHR34039:SF1">
    <property type="entry name" value="UPF0102 PROTEIN YRAN"/>
    <property type="match status" value="1"/>
</dbReference>
<dbReference type="Proteomes" id="UP001209755">
    <property type="component" value="Unassembled WGS sequence"/>
</dbReference>
<dbReference type="HAMAP" id="MF_00048">
    <property type="entry name" value="UPF0102"/>
    <property type="match status" value="1"/>
</dbReference>
<dbReference type="NCBIfam" id="TIGR00252">
    <property type="entry name" value="YraN family protein"/>
    <property type="match status" value="1"/>
</dbReference>
<reference evidence="4" key="1">
    <citation type="submission" date="2023-07" db="EMBL/GenBank/DDBJ databases">
        <title>Genome sequencing of Purple Non-Sulfur Bacteria from various extreme environments.</title>
        <authorList>
            <person name="Mayer M."/>
        </authorList>
    </citation>
    <scope>NUCLEOTIDE SEQUENCE [LARGE SCALE GENOMIC DNA]</scope>
    <source>
        <strain evidence="4">DSM 17935</strain>
    </source>
</reference>
<dbReference type="EMBL" id="JAOQNS010000019">
    <property type="protein sequence ID" value="MCW2310111.1"/>
    <property type="molecule type" value="Genomic_DNA"/>
</dbReference>
<dbReference type="InterPro" id="IPR011856">
    <property type="entry name" value="tRNA_endonuc-like_dom_sf"/>
</dbReference>
<proteinExistence type="inferred from homology"/>
<comment type="similarity">
    <text evidence="1 2">Belongs to the UPF0102 family.</text>
</comment>
<dbReference type="InterPro" id="IPR011335">
    <property type="entry name" value="Restrct_endonuc-II-like"/>
</dbReference>
<evidence type="ECO:0000256" key="2">
    <source>
        <dbReference type="HAMAP-Rule" id="MF_00048"/>
    </source>
</evidence>
<comment type="caution">
    <text evidence="3">The sequence shown here is derived from an EMBL/GenBank/DDBJ whole genome shotgun (WGS) entry which is preliminary data.</text>
</comment>
<dbReference type="InterPro" id="IPR003509">
    <property type="entry name" value="UPF0102_YraN-like"/>
</dbReference>
<keyword evidence="3" id="KW-0378">Hydrolase</keyword>
<dbReference type="GO" id="GO:0004519">
    <property type="term" value="F:endonuclease activity"/>
    <property type="evidence" value="ECO:0007669"/>
    <property type="project" value="UniProtKB-KW"/>
</dbReference>
<protein>
    <recommendedName>
        <fullName evidence="2">UPF0102 protein M2319_004476</fullName>
    </recommendedName>
</protein>
<accession>A0ABT3HIN3</accession>
<dbReference type="RefSeq" id="WP_264603688.1">
    <property type="nucleotide sequence ID" value="NZ_JAOQNS010000019.1"/>
</dbReference>
<keyword evidence="3" id="KW-0540">Nuclease</keyword>
<dbReference type="SUPFAM" id="SSF52980">
    <property type="entry name" value="Restriction endonuclease-like"/>
    <property type="match status" value="1"/>
</dbReference>
<dbReference type="PANTHER" id="PTHR34039">
    <property type="entry name" value="UPF0102 PROTEIN YRAN"/>
    <property type="match status" value="1"/>
</dbReference>
<evidence type="ECO:0000313" key="4">
    <source>
        <dbReference type="Proteomes" id="UP001209755"/>
    </source>
</evidence>
<gene>
    <name evidence="3" type="ORF">M2319_004476</name>
</gene>
<dbReference type="Pfam" id="PF02021">
    <property type="entry name" value="UPF0102"/>
    <property type="match status" value="1"/>
</dbReference>
<dbReference type="NCBIfam" id="NF009151">
    <property type="entry name" value="PRK12497.1-5"/>
    <property type="match status" value="1"/>
</dbReference>
<sequence length="126" mass="13836">MTSEAKETGKRRAAFRRGLSAEAVAAMFLRLKGYRILARRFRSGRGEIDLIARRGDVVAFVEVKARKTEAAAIEAVDARTRARIEAAANAWIARQPANPEATYRFDVVLIVPGRLPVHLASAFEGA</sequence>
<name>A0ABT3HIN3_9HYPH</name>
<dbReference type="Gene3D" id="3.40.1350.10">
    <property type="match status" value="1"/>
</dbReference>